<feature type="region of interest" description="Disordered" evidence="1">
    <location>
        <begin position="1"/>
        <end position="26"/>
    </location>
</feature>
<evidence type="ECO:0000313" key="3">
    <source>
        <dbReference type="Proteomes" id="UP001066276"/>
    </source>
</evidence>
<feature type="region of interest" description="Disordered" evidence="1">
    <location>
        <begin position="41"/>
        <end position="85"/>
    </location>
</feature>
<comment type="caution">
    <text evidence="2">The sequence shown here is derived from an EMBL/GenBank/DDBJ whole genome shotgun (WGS) entry which is preliminary data.</text>
</comment>
<dbReference type="Proteomes" id="UP001066276">
    <property type="component" value="Chromosome 8"/>
</dbReference>
<name>A0AAV7N9L3_PLEWA</name>
<dbReference type="AlphaFoldDB" id="A0AAV7N9L3"/>
<reference evidence="2" key="1">
    <citation type="journal article" date="2022" name="bioRxiv">
        <title>Sequencing and chromosome-scale assembly of the giantPleurodeles waltlgenome.</title>
        <authorList>
            <person name="Brown T."/>
            <person name="Elewa A."/>
            <person name="Iarovenko S."/>
            <person name="Subramanian E."/>
            <person name="Araus A.J."/>
            <person name="Petzold A."/>
            <person name="Susuki M."/>
            <person name="Suzuki K.-i.T."/>
            <person name="Hayashi T."/>
            <person name="Toyoda A."/>
            <person name="Oliveira C."/>
            <person name="Osipova E."/>
            <person name="Leigh N.D."/>
            <person name="Simon A."/>
            <person name="Yun M.H."/>
        </authorList>
    </citation>
    <scope>NUCLEOTIDE SEQUENCE</scope>
    <source>
        <strain evidence="2">20211129_DDA</strain>
        <tissue evidence="2">Liver</tissue>
    </source>
</reference>
<accession>A0AAV7N9L3</accession>
<evidence type="ECO:0000256" key="1">
    <source>
        <dbReference type="SAM" id="MobiDB-lite"/>
    </source>
</evidence>
<sequence>MLGLGTALRQSQGGESMMQRHDPRPERAALRDNIRVWWFSTGPLDDPGGSEECGAAAEQQAEALRRKRQSRGQSDQLGPQKGAVRPVVASVGPAGPGRALLPMAKFLGLPVAVE</sequence>
<organism evidence="2 3">
    <name type="scientific">Pleurodeles waltl</name>
    <name type="common">Iberian ribbed newt</name>
    <dbReference type="NCBI Taxonomy" id="8319"/>
    <lineage>
        <taxon>Eukaryota</taxon>
        <taxon>Metazoa</taxon>
        <taxon>Chordata</taxon>
        <taxon>Craniata</taxon>
        <taxon>Vertebrata</taxon>
        <taxon>Euteleostomi</taxon>
        <taxon>Amphibia</taxon>
        <taxon>Batrachia</taxon>
        <taxon>Caudata</taxon>
        <taxon>Salamandroidea</taxon>
        <taxon>Salamandridae</taxon>
        <taxon>Pleurodelinae</taxon>
        <taxon>Pleurodeles</taxon>
    </lineage>
</organism>
<evidence type="ECO:0000313" key="2">
    <source>
        <dbReference type="EMBL" id="KAJ1112703.1"/>
    </source>
</evidence>
<protein>
    <submittedName>
        <fullName evidence="2">Uncharacterized protein</fullName>
    </submittedName>
</protein>
<gene>
    <name evidence="2" type="ORF">NDU88_000964</name>
</gene>
<keyword evidence="3" id="KW-1185">Reference proteome</keyword>
<dbReference type="EMBL" id="JANPWB010000012">
    <property type="protein sequence ID" value="KAJ1112703.1"/>
    <property type="molecule type" value="Genomic_DNA"/>
</dbReference>
<proteinExistence type="predicted"/>